<evidence type="ECO:0000259" key="5">
    <source>
        <dbReference type="PROSITE" id="PS51741"/>
    </source>
</evidence>
<dbReference type="GO" id="GO:0005737">
    <property type="term" value="C:cytoplasm"/>
    <property type="evidence" value="ECO:0007669"/>
    <property type="project" value="TreeGrafter"/>
</dbReference>
<dbReference type="GeneID" id="18925737"/>
<keyword evidence="1" id="KW-0343">GTPase activation</keyword>
<dbReference type="PANTHER" id="PTHR23176:SF134">
    <property type="entry name" value="RHO-TYPE GTPASE-ACTIVATING PROTEIN"/>
    <property type="match status" value="1"/>
</dbReference>
<dbReference type="SUPFAM" id="SSF103657">
    <property type="entry name" value="BAR/IMD domain-like"/>
    <property type="match status" value="1"/>
</dbReference>
<protein>
    <recommendedName>
        <fullName evidence="8">Rho-GAP domain-containing protein</fullName>
    </recommendedName>
</protein>
<dbReference type="PROSITE" id="PS51741">
    <property type="entry name" value="F_BAR"/>
    <property type="match status" value="1"/>
</dbReference>
<feature type="region of interest" description="Disordered" evidence="3">
    <location>
        <begin position="854"/>
        <end position="923"/>
    </location>
</feature>
<feature type="domain" description="Rho-GAP" evidence="4">
    <location>
        <begin position="625"/>
        <end position="851"/>
    </location>
</feature>
<accession>F4RH49</accession>
<dbReference type="Proteomes" id="UP000001072">
    <property type="component" value="Unassembled WGS sequence"/>
</dbReference>
<feature type="compositionally biased region" description="Gly residues" evidence="3">
    <location>
        <begin position="417"/>
        <end position="430"/>
    </location>
</feature>
<dbReference type="PANTHER" id="PTHR23176">
    <property type="entry name" value="RHO/RAC/CDC GTPASE-ACTIVATING PROTEIN"/>
    <property type="match status" value="1"/>
</dbReference>
<dbReference type="InterPro" id="IPR001060">
    <property type="entry name" value="FCH_dom"/>
</dbReference>
<feature type="compositionally biased region" description="Low complexity" evidence="3">
    <location>
        <begin position="94"/>
        <end position="113"/>
    </location>
</feature>
<organism evidence="7">
    <name type="scientific">Melampsora larici-populina (strain 98AG31 / pathotype 3-4-7)</name>
    <name type="common">Poplar leaf rust fungus</name>
    <dbReference type="NCBI Taxonomy" id="747676"/>
    <lineage>
        <taxon>Eukaryota</taxon>
        <taxon>Fungi</taxon>
        <taxon>Dikarya</taxon>
        <taxon>Basidiomycota</taxon>
        <taxon>Pucciniomycotina</taxon>
        <taxon>Pucciniomycetes</taxon>
        <taxon>Pucciniales</taxon>
        <taxon>Melampsoraceae</taxon>
        <taxon>Melampsora</taxon>
    </lineage>
</organism>
<feature type="domain" description="F-BAR" evidence="5">
    <location>
        <begin position="240"/>
        <end position="555"/>
    </location>
</feature>
<dbReference type="InterPro" id="IPR000198">
    <property type="entry name" value="RhoGAP_dom"/>
</dbReference>
<dbReference type="Pfam" id="PF00611">
    <property type="entry name" value="FCH"/>
    <property type="match status" value="1"/>
</dbReference>
<dbReference type="EMBL" id="GL883101">
    <property type="protein sequence ID" value="EGG08395.1"/>
    <property type="molecule type" value="Genomic_DNA"/>
</dbReference>
<dbReference type="Gene3D" id="1.10.555.10">
    <property type="entry name" value="Rho GTPase activation protein"/>
    <property type="match status" value="1"/>
</dbReference>
<name>F4RH49_MELLP</name>
<feature type="compositionally biased region" description="Acidic residues" evidence="3">
    <location>
        <begin position="854"/>
        <end position="872"/>
    </location>
</feature>
<evidence type="ECO:0000313" key="6">
    <source>
        <dbReference type="EMBL" id="EGG08395.1"/>
    </source>
</evidence>
<dbReference type="OrthoDB" id="79452at2759"/>
<dbReference type="InParanoid" id="F4RH49"/>
<feature type="region of interest" description="Disordered" evidence="3">
    <location>
        <begin position="33"/>
        <end position="130"/>
    </location>
</feature>
<dbReference type="InterPro" id="IPR027267">
    <property type="entry name" value="AH/BAR_dom_sf"/>
</dbReference>
<dbReference type="SMART" id="SM00324">
    <property type="entry name" value="RhoGAP"/>
    <property type="match status" value="1"/>
</dbReference>
<reference evidence="7" key="1">
    <citation type="journal article" date="2011" name="Proc. Natl. Acad. Sci. U.S.A.">
        <title>Obligate biotrophy features unraveled by the genomic analysis of rust fungi.</title>
        <authorList>
            <person name="Duplessis S."/>
            <person name="Cuomo C.A."/>
            <person name="Lin Y.-C."/>
            <person name="Aerts A."/>
            <person name="Tisserant E."/>
            <person name="Veneault-Fourrey C."/>
            <person name="Joly D.L."/>
            <person name="Hacquard S."/>
            <person name="Amselem J."/>
            <person name="Cantarel B.L."/>
            <person name="Chiu R."/>
            <person name="Coutinho P.M."/>
            <person name="Feau N."/>
            <person name="Field M."/>
            <person name="Frey P."/>
            <person name="Gelhaye E."/>
            <person name="Goldberg J."/>
            <person name="Grabherr M.G."/>
            <person name="Kodira C.D."/>
            <person name="Kohler A."/>
            <person name="Kuees U."/>
            <person name="Lindquist E.A."/>
            <person name="Lucas S.M."/>
            <person name="Mago R."/>
            <person name="Mauceli E."/>
            <person name="Morin E."/>
            <person name="Murat C."/>
            <person name="Pangilinan J.L."/>
            <person name="Park R."/>
            <person name="Pearson M."/>
            <person name="Quesneville H."/>
            <person name="Rouhier N."/>
            <person name="Sakthikumar S."/>
            <person name="Salamov A.A."/>
            <person name="Schmutz J."/>
            <person name="Selles B."/>
            <person name="Shapiro H."/>
            <person name="Tanguay P."/>
            <person name="Tuskan G.A."/>
            <person name="Henrissat B."/>
            <person name="Van de Peer Y."/>
            <person name="Rouze P."/>
            <person name="Ellis J.G."/>
            <person name="Dodds P.N."/>
            <person name="Schein J.E."/>
            <person name="Zhong S."/>
            <person name="Hamelin R.C."/>
            <person name="Grigoriev I.V."/>
            <person name="Szabo L.J."/>
            <person name="Martin F."/>
        </authorList>
    </citation>
    <scope>NUCLEOTIDE SEQUENCE [LARGE SCALE GENOMIC DNA]</scope>
    <source>
        <strain evidence="7">98AG31 / pathotype 3-4-7</strain>
    </source>
</reference>
<proteinExistence type="predicted"/>
<feature type="compositionally biased region" description="Low complexity" evidence="3">
    <location>
        <begin position="53"/>
        <end position="86"/>
    </location>
</feature>
<evidence type="ECO:0000313" key="7">
    <source>
        <dbReference type="Proteomes" id="UP000001072"/>
    </source>
</evidence>
<dbReference type="SUPFAM" id="SSF48350">
    <property type="entry name" value="GTPase activation domain, GAP"/>
    <property type="match status" value="1"/>
</dbReference>
<dbReference type="InterPro" id="IPR031160">
    <property type="entry name" value="F_BAR_dom"/>
</dbReference>
<evidence type="ECO:0008006" key="8">
    <source>
        <dbReference type="Google" id="ProtNLM"/>
    </source>
</evidence>
<dbReference type="PROSITE" id="PS50238">
    <property type="entry name" value="RHOGAP"/>
    <property type="match status" value="1"/>
</dbReference>
<sequence length="923" mass="101643">MMMMSNDSVEGKINENLKKEAALSSSERKFKIEIQTSNSNQSTLLLNKKYQLSNNQSPSSTSKYSKPTSTSTSDTNSSSGSSITSPIQIRKLQSHSTLTQSPTSSPSSSLTLPLPSPSSPHSPGFFSKSTSRAKRLSSLVLSSTTSTSNRSQSISISNPTIINTTNTNLMHLSDLNQLHQPPPPPPIPVPPINTSSPLDPSRPSISNATIIPSSSQSFSSASSLPPNHSSNPNQPGLVPIDFDEGVLRTLCNLECGLPLILDRLKQAIGSAREVSSFLKKKSQLEEEYGQKLSRLSRSTLEIYNHSGGEVKSGSFSNQFRNFLFVHEKIGLERIEHSIKVANVSDELLNVSKEVERVRKSNKDIGFRLEKSVTEAEAAAEKAKLKFELTAEELEKMLIAKNGGGNEMMGSHHPSGHSGSGSGGGGSGGGQLMTKAISKLTTKSVKSAGQLAKMEEEARAKMSNVSDLYRAQILATQQVRQEYFNLQLPRILRTLKEHSDEIDLGIQYYLTNYVTQTESIVLNEALSISSLPTASDQEPAHQSLSFQIKSIDNRSDFKDYMANYAAHFNQTHLSSIPNLPNLSHHPNPNLNHLQPISSTVPMIGSPKSSMEIDQQHQKSFGVDLALQLSKQTQQNGSNGNSVPRILERCVKAIERAGGLELVGVYRLSGTTSKIAKLKSKLDSDVEGVDLNLKLENVSELNDLTGVLKLWLRELPEPLLTWNLYPGFIEAGRIENDRLRHIRLHERVNELPDPNYATLKYLMGHLDKVRRNESINSMSSSNLAVIFGPTLLSPPKSRSSIPNHSNQFPQDSLPNDLIGVNGNGNPNNSNALLEMSAQCRAIETILVHYREIFVEEEDEDQEEEEEVEEEEVVEDGSGVGKMKMNGGSLDQSHDLTNYQLKEKRSDLPNHHHHHHQQQHSHQISL</sequence>
<keyword evidence="7" id="KW-1185">Reference proteome</keyword>
<dbReference type="InterPro" id="IPR050729">
    <property type="entry name" value="Rho-GAP"/>
</dbReference>
<dbReference type="GO" id="GO:0005096">
    <property type="term" value="F:GTPase activator activity"/>
    <property type="evidence" value="ECO:0007669"/>
    <property type="project" value="UniProtKB-KW"/>
</dbReference>
<dbReference type="KEGG" id="mlr:MELLADRAFT_116036"/>
<feature type="region of interest" description="Disordered" evidence="3">
    <location>
        <begin position="403"/>
        <end position="431"/>
    </location>
</feature>
<dbReference type="FunCoup" id="F4RH49">
    <property type="interactions" value="221"/>
</dbReference>
<dbReference type="Gene3D" id="1.20.1270.60">
    <property type="entry name" value="Arfaptin homology (AH) domain/BAR domain"/>
    <property type="match status" value="1"/>
</dbReference>
<dbReference type="SMART" id="SM00055">
    <property type="entry name" value="FCH"/>
    <property type="match status" value="1"/>
</dbReference>
<dbReference type="GO" id="GO:0007165">
    <property type="term" value="P:signal transduction"/>
    <property type="evidence" value="ECO:0007669"/>
    <property type="project" value="InterPro"/>
</dbReference>
<feature type="compositionally biased region" description="Basic and acidic residues" evidence="3">
    <location>
        <begin position="898"/>
        <end position="907"/>
    </location>
</feature>
<dbReference type="Pfam" id="PF00620">
    <property type="entry name" value="RhoGAP"/>
    <property type="match status" value="1"/>
</dbReference>
<gene>
    <name evidence="6" type="ORF">MELLADRAFT_116036</name>
</gene>
<feature type="compositionally biased region" description="Low complexity" evidence="3">
    <location>
        <begin position="212"/>
        <end position="235"/>
    </location>
</feature>
<evidence type="ECO:0000259" key="4">
    <source>
        <dbReference type="PROSITE" id="PS50238"/>
    </source>
</evidence>
<evidence type="ECO:0000256" key="3">
    <source>
        <dbReference type="SAM" id="MobiDB-lite"/>
    </source>
</evidence>
<dbReference type="eggNOG" id="KOG1450">
    <property type="taxonomic scope" value="Eukaryota"/>
</dbReference>
<evidence type="ECO:0000256" key="2">
    <source>
        <dbReference type="PROSITE-ProRule" id="PRU01077"/>
    </source>
</evidence>
<keyword evidence="2" id="KW-0175">Coiled coil</keyword>
<evidence type="ECO:0000256" key="1">
    <source>
        <dbReference type="ARBA" id="ARBA00022468"/>
    </source>
</evidence>
<feature type="compositionally biased region" description="Polar residues" evidence="3">
    <location>
        <begin position="34"/>
        <end position="45"/>
    </location>
</feature>
<feature type="region of interest" description="Disordered" evidence="3">
    <location>
        <begin position="174"/>
        <end position="236"/>
    </location>
</feature>
<feature type="compositionally biased region" description="Polar residues" evidence="3">
    <location>
        <begin position="193"/>
        <end position="211"/>
    </location>
</feature>
<dbReference type="RefSeq" id="XP_007408593.1">
    <property type="nucleotide sequence ID" value="XM_007408531.1"/>
</dbReference>
<dbReference type="STRING" id="747676.F4RH49"/>
<feature type="compositionally biased region" description="Pro residues" evidence="3">
    <location>
        <begin position="180"/>
        <end position="191"/>
    </location>
</feature>
<feature type="compositionally biased region" description="Polar residues" evidence="3">
    <location>
        <begin position="886"/>
        <end position="897"/>
    </location>
</feature>
<dbReference type="InterPro" id="IPR008936">
    <property type="entry name" value="Rho_GTPase_activation_prot"/>
</dbReference>
<dbReference type="eggNOG" id="KOG4407">
    <property type="taxonomic scope" value="Eukaryota"/>
</dbReference>
<dbReference type="HOGENOM" id="CLU_010730_1_0_1"/>
<dbReference type="VEuPathDB" id="FungiDB:MELLADRAFT_116036"/>
<dbReference type="AlphaFoldDB" id="F4RH49"/>